<reference evidence="3" key="1">
    <citation type="journal article" date="2014" name="Sci. Data">
        <title>Genomes of diverse isolates of the marine cyanobacterium Prochlorococcus.</title>
        <authorList>
            <person name="Biller S."/>
            <person name="Berube P."/>
            <person name="Thompson J."/>
            <person name="Kelly L."/>
            <person name="Roggensack S."/>
            <person name="Awad L."/>
            <person name="Roache-Johnson K."/>
            <person name="Ding H."/>
            <person name="Giovannoni S.J."/>
            <person name="Moore L.R."/>
            <person name="Chisholm S.W."/>
        </authorList>
    </citation>
    <scope>NUCLEOTIDE SEQUENCE [LARGE SCALE GENOMIC DNA]</scope>
    <source>
        <strain evidence="3">GP2</strain>
    </source>
</reference>
<dbReference type="EMBL" id="JNAH01000004">
    <property type="protein sequence ID" value="KGF87986.1"/>
    <property type="molecule type" value="Genomic_DNA"/>
</dbReference>
<dbReference type="PANTHER" id="PTHR36832:SF1">
    <property type="entry name" value="SLR1174 PROTEIN"/>
    <property type="match status" value="1"/>
</dbReference>
<proteinExistence type="predicted"/>
<feature type="transmembrane region" description="Helical" evidence="1">
    <location>
        <begin position="230"/>
        <end position="248"/>
    </location>
</feature>
<feature type="transmembrane region" description="Helical" evidence="1">
    <location>
        <begin position="143"/>
        <end position="169"/>
    </location>
</feature>
<dbReference type="STRING" id="59925.EU91_1024"/>
<feature type="transmembrane region" description="Helical" evidence="1">
    <location>
        <begin position="115"/>
        <end position="131"/>
    </location>
</feature>
<dbReference type="PANTHER" id="PTHR36832">
    <property type="entry name" value="SLR1174 PROTEIN-RELATED"/>
    <property type="match status" value="1"/>
</dbReference>
<protein>
    <submittedName>
        <fullName evidence="2">Putative multidrug efflux ABC transporter</fullName>
    </submittedName>
</protein>
<dbReference type="OrthoDB" id="8582979at2"/>
<dbReference type="Pfam" id="PF06182">
    <property type="entry name" value="ABC2_membrane_6"/>
    <property type="match status" value="1"/>
</dbReference>
<evidence type="ECO:0000313" key="2">
    <source>
        <dbReference type="EMBL" id="KGF87986.1"/>
    </source>
</evidence>
<accession>A0A0A1ZHG9</accession>
<feature type="transmembrane region" description="Helical" evidence="1">
    <location>
        <begin position="58"/>
        <end position="81"/>
    </location>
</feature>
<keyword evidence="1" id="KW-0812">Transmembrane</keyword>
<name>A0A0A1ZHG9_PROMR</name>
<dbReference type="Proteomes" id="UP000030598">
    <property type="component" value="Unassembled WGS sequence"/>
</dbReference>
<gene>
    <name evidence="2" type="ORF">EU91_1024</name>
</gene>
<organism evidence="2 3">
    <name type="scientific">Prochlorococcus marinus str. GP2</name>
    <dbReference type="NCBI Taxonomy" id="59925"/>
    <lineage>
        <taxon>Bacteria</taxon>
        <taxon>Bacillati</taxon>
        <taxon>Cyanobacteriota</taxon>
        <taxon>Cyanophyceae</taxon>
        <taxon>Synechococcales</taxon>
        <taxon>Prochlorococcaceae</taxon>
        <taxon>Prochlorococcus</taxon>
    </lineage>
</organism>
<feature type="transmembrane region" description="Helical" evidence="1">
    <location>
        <begin position="28"/>
        <end position="46"/>
    </location>
</feature>
<sequence length="264" mass="30501">MISNLINHKIFTLLKVQYSNMLEYRVEIALWAISGIIPFFMLNIWTNNNLNESINISVVMLSRYFLCAFFVRQFSVVWVVFSFEEDSLMGRVSPYLIQPLNPFLRYFAQHLAEQITRFPFAIIIAFFFFIFNPESIWIPNLGILVLSTLATFLSFLIQFLIQSIVACLCFWTEKASSIERLIFIPTLFLSGLLAPVASFPEYVKSWVYLTPFPYLIDFPANLLSGNKTNIIGGFSMQILWILLLIPIFRNIWSAGTKKYTAMGS</sequence>
<evidence type="ECO:0000256" key="1">
    <source>
        <dbReference type="SAM" id="Phobius"/>
    </source>
</evidence>
<dbReference type="eggNOG" id="COG4587">
    <property type="taxonomic scope" value="Bacteria"/>
</dbReference>
<comment type="caution">
    <text evidence="2">The sequence shown here is derived from an EMBL/GenBank/DDBJ whole genome shotgun (WGS) entry which is preliminary data.</text>
</comment>
<keyword evidence="1" id="KW-0472">Membrane</keyword>
<dbReference type="AlphaFoldDB" id="A0A0A1ZHG9"/>
<feature type="transmembrane region" description="Helical" evidence="1">
    <location>
        <begin position="181"/>
        <end position="199"/>
    </location>
</feature>
<evidence type="ECO:0000313" key="3">
    <source>
        <dbReference type="Proteomes" id="UP000030598"/>
    </source>
</evidence>
<keyword evidence="1" id="KW-1133">Transmembrane helix</keyword>
<dbReference type="InterPro" id="IPR010390">
    <property type="entry name" value="ABC-2_transporter-like"/>
</dbReference>
<dbReference type="RefSeq" id="WP_052041277.1">
    <property type="nucleotide sequence ID" value="NZ_CP138934.1"/>
</dbReference>